<dbReference type="SUPFAM" id="SSF56112">
    <property type="entry name" value="Protein kinase-like (PK-like)"/>
    <property type="match status" value="1"/>
</dbReference>
<evidence type="ECO:0000256" key="5">
    <source>
        <dbReference type="ARBA" id="ARBA00022840"/>
    </source>
</evidence>
<evidence type="ECO:0000256" key="4">
    <source>
        <dbReference type="ARBA" id="ARBA00022777"/>
    </source>
</evidence>
<dbReference type="PROSITE" id="PS50011">
    <property type="entry name" value="PROTEIN_KINASE_DOM"/>
    <property type="match status" value="1"/>
</dbReference>
<evidence type="ECO:0000256" key="3">
    <source>
        <dbReference type="ARBA" id="ARBA00022741"/>
    </source>
</evidence>
<dbReference type="Pfam" id="PF00069">
    <property type="entry name" value="Pkinase"/>
    <property type="match status" value="1"/>
</dbReference>
<evidence type="ECO:0000313" key="9">
    <source>
        <dbReference type="Proteomes" id="UP000093122"/>
    </source>
</evidence>
<reference evidence="7 9" key="1">
    <citation type="journal article" date="2016" name="Sci. Rep.">
        <title>Serotype IV Streptococcus agalactiae ST-452 has arisen from large genomic recombination events between CC23 and the hypervirulent CC17 lineages.</title>
        <authorList>
            <person name="Campisi E."/>
            <person name="Rinaudo C.D."/>
            <person name="Donati C."/>
            <person name="Barucco M."/>
            <person name="Torricelli G."/>
            <person name="Edwards M.S."/>
            <person name="Baker C.J."/>
            <person name="Margarit I."/>
            <person name="Rosini R."/>
        </authorList>
    </citation>
    <scope>NUCLEOTIDE SEQUENCE [LARGE SCALE GENOMIC DNA]</scope>
    <source>
        <strain evidence="7 9">CZ-PW-140</strain>
    </source>
</reference>
<keyword evidence="3" id="KW-0547">Nucleotide-binding</keyword>
<dbReference type="EC" id="2.7.11.1" evidence="1"/>
<name>A0A0H1XY30_STRAG</name>
<dbReference type="SMART" id="SM00220">
    <property type="entry name" value="S_TKc"/>
    <property type="match status" value="1"/>
</dbReference>
<dbReference type="InterPro" id="IPR008266">
    <property type="entry name" value="Tyr_kinase_AS"/>
</dbReference>
<proteinExistence type="predicted"/>
<dbReference type="GO" id="GO:0005524">
    <property type="term" value="F:ATP binding"/>
    <property type="evidence" value="ECO:0007669"/>
    <property type="project" value="UniProtKB-KW"/>
</dbReference>
<evidence type="ECO:0000259" key="6">
    <source>
        <dbReference type="PROSITE" id="PS50011"/>
    </source>
</evidence>
<dbReference type="InterPro" id="IPR000719">
    <property type="entry name" value="Prot_kinase_dom"/>
</dbReference>
<evidence type="ECO:0000256" key="2">
    <source>
        <dbReference type="ARBA" id="ARBA00022679"/>
    </source>
</evidence>
<evidence type="ECO:0000313" key="10">
    <source>
        <dbReference type="Proteomes" id="UP000256718"/>
    </source>
</evidence>
<keyword evidence="5" id="KW-0067">ATP-binding</keyword>
<evidence type="ECO:0000313" key="8">
    <source>
        <dbReference type="EMBL" id="RDY86660.1"/>
    </source>
</evidence>
<feature type="domain" description="Protein kinase" evidence="6">
    <location>
        <begin position="127"/>
        <end position="421"/>
    </location>
</feature>
<dbReference type="PANTHER" id="PTHR43289:SF6">
    <property type="entry name" value="SERINE_THREONINE-PROTEIN KINASE NEKL-3"/>
    <property type="match status" value="1"/>
</dbReference>
<evidence type="ECO:0000256" key="1">
    <source>
        <dbReference type="ARBA" id="ARBA00012513"/>
    </source>
</evidence>
<dbReference type="InterPro" id="IPR011009">
    <property type="entry name" value="Kinase-like_dom_sf"/>
</dbReference>
<comment type="caution">
    <text evidence="8">The sequence shown here is derived from an EMBL/GenBank/DDBJ whole genome shotgun (WGS) entry which is preliminary data.</text>
</comment>
<dbReference type="EMBL" id="MAWT01000044">
    <property type="protein sequence ID" value="OCM70643.1"/>
    <property type="molecule type" value="Genomic_DNA"/>
</dbReference>
<keyword evidence="4 8" id="KW-0418">Kinase</keyword>
<protein>
    <recommendedName>
        <fullName evidence="1">non-specific serine/threonine protein kinase</fullName>
        <ecNumber evidence="1">2.7.11.1</ecNumber>
    </recommendedName>
</protein>
<dbReference type="AlphaFoldDB" id="A0A0H1XY30"/>
<dbReference type="CDD" id="cd14014">
    <property type="entry name" value="STKc_PknB_like"/>
    <property type="match status" value="1"/>
</dbReference>
<dbReference type="Proteomes" id="UP000256718">
    <property type="component" value="Unassembled WGS sequence"/>
</dbReference>
<dbReference type="GO" id="GO:0004674">
    <property type="term" value="F:protein serine/threonine kinase activity"/>
    <property type="evidence" value="ECO:0007669"/>
    <property type="project" value="UniProtKB-KW"/>
</dbReference>
<dbReference type="EMBL" id="QHGZ01000075">
    <property type="protein sequence ID" value="RDY86660.1"/>
    <property type="molecule type" value="Genomic_DNA"/>
</dbReference>
<keyword evidence="8" id="KW-0723">Serine/threonine-protein kinase</keyword>
<keyword evidence="2" id="KW-0808">Transferase</keyword>
<organism evidence="8 10">
    <name type="scientific">Streptococcus agalactiae</name>
    <dbReference type="NCBI Taxonomy" id="1311"/>
    <lineage>
        <taxon>Bacteria</taxon>
        <taxon>Bacillati</taxon>
        <taxon>Bacillota</taxon>
        <taxon>Bacilli</taxon>
        <taxon>Lactobacillales</taxon>
        <taxon>Streptococcaceae</taxon>
        <taxon>Streptococcus</taxon>
    </lineage>
</organism>
<dbReference type="PROSITE" id="PS00109">
    <property type="entry name" value="PROTEIN_KINASE_TYR"/>
    <property type="match status" value="1"/>
</dbReference>
<dbReference type="RefSeq" id="WP_000247957.1">
    <property type="nucleotide sequence ID" value="NZ_AP018935.1"/>
</dbReference>
<evidence type="ECO:0000313" key="7">
    <source>
        <dbReference type="EMBL" id="OCM70643.1"/>
    </source>
</evidence>
<dbReference type="Proteomes" id="UP000093122">
    <property type="component" value="Unassembled WGS sequence"/>
</dbReference>
<dbReference type="Gene3D" id="1.10.510.10">
    <property type="entry name" value="Transferase(Phosphotransferase) domain 1"/>
    <property type="match status" value="1"/>
</dbReference>
<sequence length="501" mass="57895">MVNPEFYEKIAKIFCGDDLELFKYKSGPDLVHFFNNNFKISDSYGQGFPTRWRYVNQKLLDFSSVGKIDEYFNIILSKQYLLTERQISEIDALVHQQRILDELNKVCSVYSLKLSQKDGAFHLVEIDLDLIEIGSGGFANIYFQKSTGLVLKKLNEESARSASIRSRFKREYEITKSCSDIGSIIKVYDFDIGNCSYTMEKADNILDDFVKESFLTEDSQINIIRQILYSMSLVHQRGVLHRDLSPTNIFFINGIIKLADFGLGKNLNTLTSHQTMDTASFGQLFYCAPEQLTLLKDADKRSDVYSLGRIINFVMTKNPNDFSHSLRSISEKATNLNPEYRYEDATNMLEKLNRLVSIRGDEKYEVMIWDKISNQKIDSDVENYIYELSGIDLCQKCMQKGNIFLDALFEFVKIDDSHAIYIVQQIGSHYKTQLKKFEDADIFANFAYRILKGNFTYTINEVAATILRYVAFEVNRFNAQHKIDDLKARGLEPLIEDILER</sequence>
<accession>A0A0H1XY30</accession>
<reference evidence="8 10" key="2">
    <citation type="journal article" date="2018" name="Emerg. Microbes Infect.">
        <title>Phenotypic and molecular analysis of nontypeable Group B streptococci: identification of cps2a and hybrid cps2a/cps5 Group B streptococcal capsule gene clusters.</title>
        <authorList>
            <person name="Alhhazmi A."/>
            <person name="Tyrrell G.J."/>
        </authorList>
    </citation>
    <scope>NUCLEOTIDE SEQUENCE [LARGE SCALE GENOMIC DNA]</scope>
    <source>
        <strain evidence="8 10">PLGBS17</strain>
    </source>
</reference>
<dbReference type="PANTHER" id="PTHR43289">
    <property type="entry name" value="MITOGEN-ACTIVATED PROTEIN KINASE KINASE KINASE 20-RELATED"/>
    <property type="match status" value="1"/>
</dbReference>
<gene>
    <name evidence="7" type="ORF">AX245_03695</name>
    <name evidence="8" type="ORF">C4618_02730</name>
</gene>